<sequence length="206" mass="24395">MKRYVFVIVLLCLSVISLYGQGHFDKEAAKRVVIKPQVEAGDTLYYAVLPDITVEHRFRPRYVPLSSEEKETYWRRIRDVKKVLPYANMLAQTMIETYEYLETLPNDRARSRHLDRIEDDLMREYKPIMKNLTLRQGELLMKLVCRQTNSSSYDLIKAFYGSFKAGWYNLFAAFFGGNLKVKYDPRYNADDAFTERVVYLYEHDLL</sequence>
<evidence type="ECO:0000313" key="1">
    <source>
        <dbReference type="EMBL" id="SJZ90664.1"/>
    </source>
</evidence>
<evidence type="ECO:0008006" key="3">
    <source>
        <dbReference type="Google" id="ProtNLM"/>
    </source>
</evidence>
<keyword evidence="2" id="KW-1185">Reference proteome</keyword>
<dbReference type="AlphaFoldDB" id="A0A1T4PGI2"/>
<dbReference type="Pfam" id="PF14127">
    <property type="entry name" value="DUF4294"/>
    <property type="match status" value="1"/>
</dbReference>
<proteinExistence type="predicted"/>
<name>A0A1T4PGI2_9PORP</name>
<accession>A0A1T4PGI2</accession>
<dbReference type="EMBL" id="FUXE01000016">
    <property type="protein sequence ID" value="SJZ90664.1"/>
    <property type="molecule type" value="Genomic_DNA"/>
</dbReference>
<dbReference type="STRING" id="29524.SAMN02745171_01462"/>
<protein>
    <recommendedName>
        <fullName evidence="3">DUF4294 domain-containing protein</fullName>
    </recommendedName>
</protein>
<organism evidence="1 2">
    <name type="scientific">Porphyromonas circumdentaria</name>
    <dbReference type="NCBI Taxonomy" id="29524"/>
    <lineage>
        <taxon>Bacteria</taxon>
        <taxon>Pseudomonadati</taxon>
        <taxon>Bacteroidota</taxon>
        <taxon>Bacteroidia</taxon>
        <taxon>Bacteroidales</taxon>
        <taxon>Porphyromonadaceae</taxon>
        <taxon>Porphyromonas</taxon>
    </lineage>
</organism>
<reference evidence="2" key="1">
    <citation type="submission" date="2017-02" db="EMBL/GenBank/DDBJ databases">
        <authorList>
            <person name="Varghese N."/>
            <person name="Submissions S."/>
        </authorList>
    </citation>
    <scope>NUCLEOTIDE SEQUENCE [LARGE SCALE GENOMIC DNA]</scope>
    <source>
        <strain evidence="2">ATCC 51356</strain>
    </source>
</reference>
<dbReference type="InterPro" id="IPR025636">
    <property type="entry name" value="DUF4294"/>
</dbReference>
<dbReference type="OrthoDB" id="1491885at2"/>
<evidence type="ECO:0000313" key="2">
    <source>
        <dbReference type="Proteomes" id="UP000190121"/>
    </source>
</evidence>
<dbReference type="Proteomes" id="UP000190121">
    <property type="component" value="Unassembled WGS sequence"/>
</dbReference>
<gene>
    <name evidence="1" type="ORF">SAMN02745171_01462</name>
</gene>
<dbReference type="RefSeq" id="WP_078737360.1">
    <property type="nucleotide sequence ID" value="NZ_FUXE01000016.1"/>
</dbReference>